<feature type="coiled-coil region" evidence="1">
    <location>
        <begin position="349"/>
        <end position="387"/>
    </location>
</feature>
<dbReference type="Proteomes" id="UP000632849">
    <property type="component" value="Unassembled WGS sequence"/>
</dbReference>
<accession>A0A919BUS1</accession>
<reference evidence="2" key="2">
    <citation type="submission" date="2020-09" db="EMBL/GenBank/DDBJ databases">
        <authorList>
            <person name="Sun Q."/>
            <person name="Ohkuma M."/>
        </authorList>
    </citation>
    <scope>NUCLEOTIDE SEQUENCE</scope>
    <source>
        <strain evidence="2">JCM 4122</strain>
    </source>
</reference>
<dbReference type="RefSeq" id="WP_190043319.1">
    <property type="nucleotide sequence ID" value="NZ_BNBE01000002.1"/>
</dbReference>
<reference evidence="2" key="1">
    <citation type="journal article" date="2014" name="Int. J. Syst. Evol. Microbiol.">
        <title>Complete genome sequence of Corynebacterium casei LMG S-19264T (=DSM 44701T), isolated from a smear-ripened cheese.</title>
        <authorList>
            <consortium name="US DOE Joint Genome Institute (JGI-PGF)"/>
            <person name="Walter F."/>
            <person name="Albersmeier A."/>
            <person name="Kalinowski J."/>
            <person name="Ruckert C."/>
        </authorList>
    </citation>
    <scope>NUCLEOTIDE SEQUENCE</scope>
    <source>
        <strain evidence="2">JCM 4122</strain>
    </source>
</reference>
<keyword evidence="3" id="KW-1185">Reference proteome</keyword>
<sequence>MDRRLIQTAVFGNPDSDEPALCPETPEELEAFRREHAGVTIWCGTQFEGGCGRQLTTRLCTDKICHFAHYGSGGTGGPCGRKDRGKDDANHLFAKAHVKSWLRTQGIEAEFTFPEPLGSAVMVHLPDGRTILVHLDRNQPVTWDPATWETILGPGVRDTHALIQRGYLHRVRFVDRPGGGRVMQFGTELHGRGTEHWDALDDIVLTPASLVSRTRPAPVRAPAPAPRPADAPTDREIVTITRGTSRDPRRTDPAHELLRHLDIDHDSPRKIKDAIEAIPRLLETDLHPDDANRLRVALPKCLRRLEANAQRRQKAVQQLRENPTEALYYEAVRLLEDDPEAPQEEKDVVAAHTARIEQARAVKEAARRAAQERAREEKRRAEQERRDAWLQEMIDRQEAWERQLAARKALVAQRVAQAAEQRHQQDRQAHAGKVAPLAPAVRGALKKAAREHRVTTWPELRDKTGIRQLGQLNHGDKVELLALVEADTTPETPLLSTLLVTDDDSASINLHRDISRLLGRPLPSSDTDLLEQLAHDRTQLHNQR</sequence>
<dbReference type="EMBL" id="BNBE01000002">
    <property type="protein sequence ID" value="GHG13575.1"/>
    <property type="molecule type" value="Genomic_DNA"/>
</dbReference>
<evidence type="ECO:0000256" key="1">
    <source>
        <dbReference type="SAM" id="Coils"/>
    </source>
</evidence>
<gene>
    <name evidence="2" type="ORF">GCM10017667_54400</name>
</gene>
<evidence type="ECO:0000313" key="2">
    <source>
        <dbReference type="EMBL" id="GHG13575.1"/>
    </source>
</evidence>
<proteinExistence type="predicted"/>
<protein>
    <submittedName>
        <fullName evidence="2">Uncharacterized protein</fullName>
    </submittedName>
</protein>
<dbReference type="AlphaFoldDB" id="A0A919BUS1"/>
<name>A0A919BUS1_STRFL</name>
<comment type="caution">
    <text evidence="2">The sequence shown here is derived from an EMBL/GenBank/DDBJ whole genome shotgun (WGS) entry which is preliminary data.</text>
</comment>
<organism evidence="2 3">
    <name type="scientific">Streptomyces filamentosus</name>
    <name type="common">Streptomyces roseosporus</name>
    <dbReference type="NCBI Taxonomy" id="67294"/>
    <lineage>
        <taxon>Bacteria</taxon>
        <taxon>Bacillati</taxon>
        <taxon>Actinomycetota</taxon>
        <taxon>Actinomycetes</taxon>
        <taxon>Kitasatosporales</taxon>
        <taxon>Streptomycetaceae</taxon>
        <taxon>Streptomyces</taxon>
    </lineage>
</organism>
<keyword evidence="1" id="KW-0175">Coiled coil</keyword>
<evidence type="ECO:0000313" key="3">
    <source>
        <dbReference type="Proteomes" id="UP000632849"/>
    </source>
</evidence>